<accession>A0A830FGX5</accession>
<reference evidence="6" key="2">
    <citation type="submission" date="2020-09" db="EMBL/GenBank/DDBJ databases">
        <authorList>
            <person name="Sun Q."/>
            <person name="Ohkuma M."/>
        </authorList>
    </citation>
    <scope>NUCLEOTIDE SEQUENCE</scope>
    <source>
        <strain evidence="6">JCM 19596</strain>
    </source>
</reference>
<keyword evidence="3" id="KW-0732">Signal</keyword>
<dbReference type="PROSITE" id="PS51257">
    <property type="entry name" value="PROKAR_LIPOPROTEIN"/>
    <property type="match status" value="1"/>
</dbReference>
<evidence type="ECO:0000256" key="1">
    <source>
        <dbReference type="ARBA" id="ARBA00004196"/>
    </source>
</evidence>
<dbReference type="OrthoDB" id="304381at2157"/>
<evidence type="ECO:0000313" key="7">
    <source>
        <dbReference type="Proteomes" id="UP000607197"/>
    </source>
</evidence>
<dbReference type="Proteomes" id="UP000607197">
    <property type="component" value="Unassembled WGS sequence"/>
</dbReference>
<dbReference type="InterPro" id="IPR006311">
    <property type="entry name" value="TAT_signal"/>
</dbReference>
<dbReference type="Pfam" id="PF01497">
    <property type="entry name" value="Peripla_BP_2"/>
    <property type="match status" value="1"/>
</dbReference>
<dbReference type="InterPro" id="IPR051313">
    <property type="entry name" value="Bact_iron-sidero_bind"/>
</dbReference>
<dbReference type="Gene3D" id="3.40.50.1980">
    <property type="entry name" value="Nitrogenase molybdenum iron protein domain"/>
    <property type="match status" value="1"/>
</dbReference>
<organism evidence="6 7">
    <name type="scientific">Halocalculus aciditolerans</name>
    <dbReference type="NCBI Taxonomy" id="1383812"/>
    <lineage>
        <taxon>Archaea</taxon>
        <taxon>Methanobacteriati</taxon>
        <taxon>Methanobacteriota</taxon>
        <taxon>Stenosarchaea group</taxon>
        <taxon>Halobacteria</taxon>
        <taxon>Halobacteriales</taxon>
        <taxon>Halobacteriaceae</taxon>
        <taxon>Halocalculus</taxon>
    </lineage>
</organism>
<dbReference type="PANTHER" id="PTHR30532">
    <property type="entry name" value="IRON III DICITRATE-BINDING PERIPLASMIC PROTEIN"/>
    <property type="match status" value="1"/>
</dbReference>
<keyword evidence="2" id="KW-0813">Transport</keyword>
<reference evidence="6" key="1">
    <citation type="journal article" date="2014" name="Int. J. Syst. Evol. Microbiol.">
        <title>Complete genome sequence of Corynebacterium casei LMG S-19264T (=DSM 44701T), isolated from a smear-ripened cheese.</title>
        <authorList>
            <consortium name="US DOE Joint Genome Institute (JGI-PGF)"/>
            <person name="Walter F."/>
            <person name="Albersmeier A."/>
            <person name="Kalinowski J."/>
            <person name="Ruckert C."/>
        </authorList>
    </citation>
    <scope>NUCLEOTIDE SEQUENCE</scope>
    <source>
        <strain evidence="6">JCM 19596</strain>
    </source>
</reference>
<comment type="subcellular location">
    <subcellularLocation>
        <location evidence="1">Cell envelope</location>
    </subcellularLocation>
</comment>
<evidence type="ECO:0000313" key="6">
    <source>
        <dbReference type="EMBL" id="GGL73283.1"/>
    </source>
</evidence>
<dbReference type="AlphaFoldDB" id="A0A830FGX5"/>
<comment type="caution">
    <text evidence="6">The sequence shown here is derived from an EMBL/GenBank/DDBJ whole genome shotgun (WGS) entry which is preliminary data.</text>
</comment>
<gene>
    <name evidence="6" type="ORF">GCM10009039_34240</name>
</gene>
<dbReference type="SUPFAM" id="SSF53807">
    <property type="entry name" value="Helical backbone' metal receptor"/>
    <property type="match status" value="1"/>
</dbReference>
<evidence type="ECO:0000259" key="5">
    <source>
        <dbReference type="Pfam" id="PF01497"/>
    </source>
</evidence>
<dbReference type="RefSeq" id="WP_188981031.1">
    <property type="nucleotide sequence ID" value="NZ_BMPG01000009.1"/>
</dbReference>
<name>A0A830FGX5_9EURY</name>
<evidence type="ECO:0000256" key="2">
    <source>
        <dbReference type="ARBA" id="ARBA00022448"/>
    </source>
</evidence>
<proteinExistence type="predicted"/>
<sequence>MARDTADGRFTRRDYLATGGALAAAGLLAGCSGSGDDTTRSTTDDTATTAGTTQRTTEDDAYTVSMEPVGDVTFDGVPETWFSYTGDYADMGVALGQADGLAAIGLPSRFGTHYYADLPGVSVDADSLTKLYQDGTGKEIFYEVDADVHVIDPNFMVNRLQWSQDDVDEIRENAAPFFGNTIFTRVYDWHDYRYYSLYEAFEKLADLFQERERYEAFKSYHDEVVADVQRRLPDTTPEMALLYPAGTPPDSFYPYLVGDGTAAKQWRDLGVDDALAAAGVTDAQAGGGTLDYEALLDIDPDAIAVRISGNVTEQYFQENVVAHMENHDVASQLTAVQDGRVFYGGLTYQGPIIHLYQLEMAARGLFPDVFGDEELFDRQRVADIVAGAT</sequence>
<keyword evidence="7" id="KW-1185">Reference proteome</keyword>
<evidence type="ECO:0000256" key="3">
    <source>
        <dbReference type="ARBA" id="ARBA00022729"/>
    </source>
</evidence>
<feature type="region of interest" description="Disordered" evidence="4">
    <location>
        <begin position="33"/>
        <end position="58"/>
    </location>
</feature>
<dbReference type="InterPro" id="IPR002491">
    <property type="entry name" value="ABC_transptr_periplasmic_BD"/>
</dbReference>
<dbReference type="PROSITE" id="PS51318">
    <property type="entry name" value="TAT"/>
    <property type="match status" value="1"/>
</dbReference>
<dbReference type="PANTHER" id="PTHR30532:SF1">
    <property type="entry name" value="IRON(3+)-HYDROXAMATE-BINDING PROTEIN FHUD"/>
    <property type="match status" value="1"/>
</dbReference>
<evidence type="ECO:0000256" key="4">
    <source>
        <dbReference type="SAM" id="MobiDB-lite"/>
    </source>
</evidence>
<feature type="compositionally biased region" description="Low complexity" evidence="4">
    <location>
        <begin position="44"/>
        <end position="55"/>
    </location>
</feature>
<protein>
    <recommendedName>
        <fullName evidence="5">Fe/B12 periplasmic-binding domain-containing protein</fullName>
    </recommendedName>
</protein>
<dbReference type="EMBL" id="BMPG01000009">
    <property type="protein sequence ID" value="GGL73283.1"/>
    <property type="molecule type" value="Genomic_DNA"/>
</dbReference>
<feature type="domain" description="Fe/B12 periplasmic-binding" evidence="5">
    <location>
        <begin position="83"/>
        <end position="343"/>
    </location>
</feature>